<dbReference type="EMBL" id="CP005996">
    <property type="protein sequence ID" value="AGS39274.1"/>
    <property type="molecule type" value="Genomic_DNA"/>
</dbReference>
<reference evidence="1 2" key="1">
    <citation type="submission" date="2013-05" db="EMBL/GenBank/DDBJ databases">
        <title>Between feast and famine: a lifestyle of most important marine PAH-degrading bacterium Cycloclasticus sp. 7ME.</title>
        <authorList>
            <person name="Yakimov M.M."/>
            <person name="Messina E."/>
            <person name="Genovese M."/>
            <person name="Denaro R."/>
            <person name="Crisafi F."/>
            <person name="Russo D."/>
            <person name="Cappello S."/>
            <person name="Santisi S."/>
            <person name="Smedile F."/>
            <person name="Golyshina O.V."/>
            <person name="Tran H."/>
            <person name="Pieper D.H."/>
            <person name="Golyshin P.N."/>
            <person name="Giuliano L."/>
        </authorList>
    </citation>
    <scope>NUCLEOTIDE SEQUENCE [LARGE SCALE GENOMIC DNA]</scope>
    <source>
        <strain evidence="1 2">78-ME</strain>
    </source>
</reference>
<name>S5T6Y5_9GAMM</name>
<dbReference type="KEGG" id="cza:CYCME_0941"/>
<dbReference type="HOGENOM" id="CLU_465194_0_0_6"/>
<dbReference type="PATRIC" id="fig|1198232.3.peg.941"/>
<evidence type="ECO:0000313" key="2">
    <source>
        <dbReference type="Proteomes" id="UP000015380"/>
    </source>
</evidence>
<accession>S5T6Y5</accession>
<reference evidence="2" key="2">
    <citation type="journal article" date="2016" name="Environ. Microbiol. Rep.">
        <title>Analysis of defence systems and a conjugative IncP-1 plasmid in the marine polyaromatic hydrocarbons-degrading bacterium Cycloclasticus sp. 78-ME.</title>
        <authorList>
            <person name="Yakimov M.M."/>
            <person name="Crisafi F."/>
            <person name="Messina E."/>
            <person name="Smedile F."/>
            <person name="Lopatina A."/>
            <person name="Denaro R."/>
            <person name="Pieper D.H."/>
            <person name="Golyshin P.N."/>
            <person name="Giuliano L."/>
        </authorList>
    </citation>
    <scope>NUCLEOTIDE SEQUENCE [LARGE SCALE GENOMIC DNA]</scope>
    <source>
        <strain evidence="2">78-ME</strain>
    </source>
</reference>
<dbReference type="Proteomes" id="UP000015380">
    <property type="component" value="Chromosome"/>
</dbReference>
<sequence>MDMHKKFTDRIGPFATKSHVDLPFEPNTRSCQEWVDDLPILDAASTAGIMLTATQGLLSTTVAPYTKFKISEVVSPYVIKLTILSLKTIENSNLPLSQKQAKLSTQILNILTNTQNVYQNIVRSTCFIENNFDKNNNNKSVFSEHEKGLIIFRAIELQGIIQLFDALVYRPTDHNFWNNLNALYMLAEGLNIHQLEYLTIDKRKHTTIENEFKKNHFFHLASPNRFNRHDIKTIQRILSIQANNILISSKPQASATFYIDISLPKPASHLINLNINDHCRFIDNEKLLKFICSDHIMSPKRYDSISLMSDKPTLSKITIQRLLPSWSTFQNRRSVRHEKIEEVLVYPGFDSIIRALVIEQNPEHFNNKSAQQQKNSINFNVENLEIIPMELHQRNYHKSSNALVNKALKATAESTLKETNKYSLSAEKIWKAQYALNPGEKGEKVTAHIGDSSLQGLRFNITSNNKPLLKACDIICLKSKNGLLQLAIIRRINKLDDGDISVGVEMMSPSLKIANINFHDKELHPKPVIFLQSIPNIHQPDSIITPFLLDNTTKNIALITKGNTDYYRIGTAIETNQVFNHYTVLKETNLD</sequence>
<proteinExistence type="predicted"/>
<dbReference type="RefSeq" id="WP_020932260.1">
    <property type="nucleotide sequence ID" value="NC_021917.1"/>
</dbReference>
<protein>
    <submittedName>
        <fullName evidence="1">Uncharacterized protein</fullName>
    </submittedName>
</protein>
<evidence type="ECO:0000313" key="1">
    <source>
        <dbReference type="EMBL" id="AGS39274.1"/>
    </source>
</evidence>
<gene>
    <name evidence="1" type="ORF">CYCME_0941</name>
</gene>
<dbReference type="AlphaFoldDB" id="S5T6Y5"/>
<keyword evidence="2" id="KW-1185">Reference proteome</keyword>
<organism evidence="1 2">
    <name type="scientific">Cycloclasticus zancles 78-ME</name>
    <dbReference type="NCBI Taxonomy" id="1198232"/>
    <lineage>
        <taxon>Bacteria</taxon>
        <taxon>Pseudomonadati</taxon>
        <taxon>Pseudomonadota</taxon>
        <taxon>Gammaproteobacteria</taxon>
        <taxon>Thiotrichales</taxon>
        <taxon>Piscirickettsiaceae</taxon>
        <taxon>Cycloclasticus</taxon>
    </lineage>
</organism>